<sequence>MLYLEYNKTDINGGLQQEYEYTITPFFSLANESDIRETLVKLINSEIRVIILLCNNSSLYFSTVAIIHLDQCCLVNIIGLFWSCVNKTNWFSVFISLIYDNVDIWGFIGLKTLNKTLPLKNKRLSSMVYLNLNT</sequence>
<dbReference type="Proteomes" id="UP001642409">
    <property type="component" value="Unassembled WGS sequence"/>
</dbReference>
<comment type="caution">
    <text evidence="1">The sequence shown here is derived from an EMBL/GenBank/DDBJ whole genome shotgun (WGS) entry which is preliminary data.</text>
</comment>
<accession>A0AA86U5U8</accession>
<reference evidence="2 3" key="2">
    <citation type="submission" date="2024-07" db="EMBL/GenBank/DDBJ databases">
        <authorList>
            <person name="Akdeniz Z."/>
        </authorList>
    </citation>
    <scope>NUCLEOTIDE SEQUENCE [LARGE SCALE GENOMIC DNA]</scope>
</reference>
<dbReference type="AlphaFoldDB" id="A0AA86U5U8"/>
<organism evidence="1">
    <name type="scientific">Hexamita inflata</name>
    <dbReference type="NCBI Taxonomy" id="28002"/>
    <lineage>
        <taxon>Eukaryota</taxon>
        <taxon>Metamonada</taxon>
        <taxon>Diplomonadida</taxon>
        <taxon>Hexamitidae</taxon>
        <taxon>Hexamitinae</taxon>
        <taxon>Hexamita</taxon>
    </lineage>
</organism>
<reference evidence="1" key="1">
    <citation type="submission" date="2023-06" db="EMBL/GenBank/DDBJ databases">
        <authorList>
            <person name="Kurt Z."/>
        </authorList>
    </citation>
    <scope>NUCLEOTIDE SEQUENCE</scope>
</reference>
<dbReference type="EMBL" id="CAXDID020000450">
    <property type="protein sequence ID" value="CAL6092949.1"/>
    <property type="molecule type" value="Genomic_DNA"/>
</dbReference>
<evidence type="ECO:0000313" key="2">
    <source>
        <dbReference type="EMBL" id="CAL6092949.1"/>
    </source>
</evidence>
<protein>
    <submittedName>
        <fullName evidence="2">Hypothetical_protein</fullName>
    </submittedName>
</protein>
<name>A0AA86U5U8_9EUKA</name>
<keyword evidence="3" id="KW-1185">Reference proteome</keyword>
<proteinExistence type="predicted"/>
<evidence type="ECO:0000313" key="1">
    <source>
        <dbReference type="EMBL" id="CAI9931438.1"/>
    </source>
</evidence>
<evidence type="ECO:0000313" key="3">
    <source>
        <dbReference type="Proteomes" id="UP001642409"/>
    </source>
</evidence>
<dbReference type="EMBL" id="CATOUU010000490">
    <property type="protein sequence ID" value="CAI9931438.1"/>
    <property type="molecule type" value="Genomic_DNA"/>
</dbReference>
<gene>
    <name evidence="1" type="ORF">HINF_LOCUS19083</name>
    <name evidence="2" type="ORF">HINF_LOCUS66571</name>
</gene>